<accession>A0AAV0T1Y2</accession>
<feature type="compositionally biased region" description="Polar residues" evidence="1">
    <location>
        <begin position="390"/>
        <end position="404"/>
    </location>
</feature>
<comment type="caution">
    <text evidence="2">The sequence shown here is derived from an EMBL/GenBank/DDBJ whole genome shotgun (WGS) entry which is preliminary data.</text>
</comment>
<evidence type="ECO:0000256" key="1">
    <source>
        <dbReference type="SAM" id="MobiDB-lite"/>
    </source>
</evidence>
<feature type="region of interest" description="Disordered" evidence="1">
    <location>
        <begin position="292"/>
        <end position="315"/>
    </location>
</feature>
<evidence type="ECO:0000313" key="2">
    <source>
        <dbReference type="EMBL" id="CAI5710301.1"/>
    </source>
</evidence>
<keyword evidence="3" id="KW-1185">Reference proteome</keyword>
<feature type="region of interest" description="Disordered" evidence="1">
    <location>
        <begin position="199"/>
        <end position="227"/>
    </location>
</feature>
<feature type="compositionally biased region" description="Polar residues" evidence="1">
    <location>
        <begin position="423"/>
        <end position="436"/>
    </location>
</feature>
<feature type="region of interest" description="Disordered" evidence="1">
    <location>
        <begin position="390"/>
        <end position="459"/>
    </location>
</feature>
<feature type="region of interest" description="Disordered" evidence="1">
    <location>
        <begin position="103"/>
        <end position="129"/>
    </location>
</feature>
<dbReference type="Proteomes" id="UP001162031">
    <property type="component" value="Unassembled WGS sequence"/>
</dbReference>
<proteinExistence type="predicted"/>
<evidence type="ECO:0000313" key="3">
    <source>
        <dbReference type="Proteomes" id="UP001162031"/>
    </source>
</evidence>
<feature type="region of interest" description="Disordered" evidence="1">
    <location>
        <begin position="1"/>
        <end position="32"/>
    </location>
</feature>
<dbReference type="AlphaFoldDB" id="A0AAV0T1Y2"/>
<feature type="region of interest" description="Disordered" evidence="1">
    <location>
        <begin position="335"/>
        <end position="363"/>
    </location>
</feature>
<organism evidence="2 3">
    <name type="scientific">Hyaloperonospora brassicae</name>
    <name type="common">Brassica downy mildew</name>
    <name type="synonym">Peronospora brassicae</name>
    <dbReference type="NCBI Taxonomy" id="162125"/>
    <lineage>
        <taxon>Eukaryota</taxon>
        <taxon>Sar</taxon>
        <taxon>Stramenopiles</taxon>
        <taxon>Oomycota</taxon>
        <taxon>Peronosporomycetes</taxon>
        <taxon>Peronosporales</taxon>
        <taxon>Peronosporaceae</taxon>
        <taxon>Hyaloperonospora</taxon>
    </lineage>
</organism>
<feature type="compositionally biased region" description="Low complexity" evidence="1">
    <location>
        <begin position="22"/>
        <end position="32"/>
    </location>
</feature>
<dbReference type="EMBL" id="CANTFL010000057">
    <property type="protein sequence ID" value="CAI5710301.1"/>
    <property type="molecule type" value="Genomic_DNA"/>
</dbReference>
<gene>
    <name evidence="2" type="ORF">HBR001_LOCUS442</name>
</gene>
<sequence>MTTAKGAPRRKRAVHGPEGATKKPTATAAAAAAKKKKLTVAAKRKHVRELAKAGRWNEIERLYGKKIVTKAKTYVATLDGPKKTPLEIAHEILIKNGYLPSGPATSARRPLPAPAAHQTTAGSGTRDCRPESTAVVALDSPVKLTKEQQQLIETRRQEALARRRRVQQAARPHVHPSPAVIEPSRPFDEGLRQMRQATAPKQEQQHLVPGQVSRLGSSRPAGHPKAPTQCVVIEERCARTGSVDETKHARPESFWDDLEAAAEIVQWENEHMAEAALEQQQQLPATQIAPDEECGDTYQSSHHRRESPAVDNRPPTVISFSQELLAAADIVQWEKERERDVPEVPASSQPGDSSGSDHEPDAPQFQLLPVHITDDVQQPSQTFHESVLRQVSNSRDRPNSTGQQLHPRGPQVDRSSAAVPQPALQQNSAVSASVTKASDVHQLRQTSSHPSRHQHGSPTEFIDKHLLEDKLGFPVLEFLDMMLA</sequence>
<protein>
    <submittedName>
        <fullName evidence="2">Uncharacterized protein</fullName>
    </submittedName>
</protein>
<name>A0AAV0T1Y2_HYABA</name>
<reference evidence="2" key="1">
    <citation type="submission" date="2022-12" db="EMBL/GenBank/DDBJ databases">
        <authorList>
            <person name="Webb A."/>
        </authorList>
    </citation>
    <scope>NUCLEOTIDE SEQUENCE</scope>
    <source>
        <strain evidence="2">Hp1</strain>
    </source>
</reference>